<dbReference type="Gene3D" id="3.10.180.10">
    <property type="entry name" value="2,3-Dihydroxybiphenyl 1,2-Dioxygenase, domain 1"/>
    <property type="match status" value="1"/>
</dbReference>
<organism evidence="2 3">
    <name type="scientific">Henriciella mobilis</name>
    <dbReference type="NCBI Taxonomy" id="2305467"/>
    <lineage>
        <taxon>Bacteria</taxon>
        <taxon>Pseudomonadati</taxon>
        <taxon>Pseudomonadota</taxon>
        <taxon>Alphaproteobacteria</taxon>
        <taxon>Hyphomonadales</taxon>
        <taxon>Hyphomonadaceae</taxon>
        <taxon>Henriciella</taxon>
    </lineage>
</organism>
<evidence type="ECO:0000259" key="1">
    <source>
        <dbReference type="PROSITE" id="PS51819"/>
    </source>
</evidence>
<reference evidence="2 3" key="1">
    <citation type="submission" date="2018-08" db="EMBL/GenBank/DDBJ databases">
        <title>Henriciella mobilis sp. nov., isolated from seawater.</title>
        <authorList>
            <person name="Cheng H."/>
            <person name="Wu Y.-H."/>
            <person name="Xu X.-W."/>
            <person name="Guo L.-L."/>
        </authorList>
    </citation>
    <scope>NUCLEOTIDE SEQUENCE [LARGE SCALE GENOMIC DNA]</scope>
    <source>
        <strain evidence="2 3">JN25</strain>
    </source>
</reference>
<gene>
    <name evidence="2" type="ORF">D1223_04755</name>
</gene>
<dbReference type="AlphaFoldDB" id="A0A399RHC3"/>
<dbReference type="Proteomes" id="UP000266385">
    <property type="component" value="Unassembled WGS sequence"/>
</dbReference>
<sequence>MRIATVTLVVPDYDEAISFFVGTLGFELREDTRLSETKRWVRVAPAGAETAILLAQPKDETERAAIGNQAGGRVGFFLEVTDFDDTYQAYADRGVDFVRAPIREPYGAVAVFRDPFGNLWDLIEPARD</sequence>
<dbReference type="InterPro" id="IPR004360">
    <property type="entry name" value="Glyas_Fos-R_dOase_dom"/>
</dbReference>
<dbReference type="Pfam" id="PF00903">
    <property type="entry name" value="Glyoxalase"/>
    <property type="match status" value="1"/>
</dbReference>
<dbReference type="SUPFAM" id="SSF54593">
    <property type="entry name" value="Glyoxalase/Bleomycin resistance protein/Dihydroxybiphenyl dioxygenase"/>
    <property type="match status" value="1"/>
</dbReference>
<dbReference type="PROSITE" id="PS51819">
    <property type="entry name" value="VOC"/>
    <property type="match status" value="1"/>
</dbReference>
<evidence type="ECO:0000313" key="2">
    <source>
        <dbReference type="EMBL" id="RIJ30728.1"/>
    </source>
</evidence>
<comment type="caution">
    <text evidence="2">The sequence shown here is derived from an EMBL/GenBank/DDBJ whole genome shotgun (WGS) entry which is preliminary data.</text>
</comment>
<accession>A0A399RHC3</accession>
<dbReference type="OrthoDB" id="9794917at2"/>
<protein>
    <submittedName>
        <fullName evidence="2">VOC family protein</fullName>
    </submittedName>
</protein>
<dbReference type="PANTHER" id="PTHR36437">
    <property type="entry name" value="GLYOXALASE/BLEOMYCIN RESISTANCE PROTEIN/DIOXYGENASE"/>
    <property type="match status" value="1"/>
</dbReference>
<dbReference type="InterPro" id="IPR037523">
    <property type="entry name" value="VOC_core"/>
</dbReference>
<dbReference type="InterPro" id="IPR029068">
    <property type="entry name" value="Glyas_Bleomycin-R_OHBP_Dase"/>
</dbReference>
<dbReference type="EMBL" id="QWFX01000006">
    <property type="protein sequence ID" value="RIJ30728.1"/>
    <property type="molecule type" value="Genomic_DNA"/>
</dbReference>
<evidence type="ECO:0000313" key="3">
    <source>
        <dbReference type="Proteomes" id="UP000266385"/>
    </source>
</evidence>
<feature type="domain" description="VOC" evidence="1">
    <location>
        <begin position="2"/>
        <end position="125"/>
    </location>
</feature>
<keyword evidence="3" id="KW-1185">Reference proteome</keyword>
<name>A0A399RHC3_9PROT</name>
<proteinExistence type="predicted"/>
<dbReference type="PANTHER" id="PTHR36437:SF2">
    <property type="entry name" value="GLYOXALASE_BLEOMYCIN RESISTANCE PROTEIN_DIOXYGENASE"/>
    <property type="match status" value="1"/>
</dbReference>